<dbReference type="Proteomes" id="UP000441754">
    <property type="component" value="Unassembled WGS sequence"/>
</dbReference>
<accession>A0A7K0ELW9</accession>
<dbReference type="RefSeq" id="WP_154176162.1">
    <property type="nucleotide sequence ID" value="NZ_WJXZ01000009.1"/>
</dbReference>
<organism evidence="1 2">
    <name type="scientific">Larkinella terrae</name>
    <dbReference type="NCBI Taxonomy" id="2025311"/>
    <lineage>
        <taxon>Bacteria</taxon>
        <taxon>Pseudomonadati</taxon>
        <taxon>Bacteroidota</taxon>
        <taxon>Cytophagia</taxon>
        <taxon>Cytophagales</taxon>
        <taxon>Spirosomataceae</taxon>
        <taxon>Larkinella</taxon>
    </lineage>
</organism>
<proteinExistence type="predicted"/>
<protein>
    <submittedName>
        <fullName evidence="1">Uncharacterized protein</fullName>
    </submittedName>
</protein>
<comment type="caution">
    <text evidence="1">The sequence shown here is derived from an EMBL/GenBank/DDBJ whole genome shotgun (WGS) entry which is preliminary data.</text>
</comment>
<dbReference type="InterPro" id="IPR049457">
    <property type="entry name" value="Emfourin"/>
</dbReference>
<gene>
    <name evidence="1" type="ORF">GJJ30_15955</name>
</gene>
<evidence type="ECO:0000313" key="1">
    <source>
        <dbReference type="EMBL" id="MRS62794.1"/>
    </source>
</evidence>
<sequence length="97" mass="11378">MKLSYAREGGLFFQVSETEIEVEDLPADLQTLARKLLENPDDYRSREKNASLRDGYQYRLELREGRKKVNLTFDDLTLPDGFQPLIQYLQEKAINDH</sequence>
<dbReference type="Pfam" id="PF20242">
    <property type="entry name" value="Emfourin"/>
    <property type="match status" value="1"/>
</dbReference>
<reference evidence="1 2" key="1">
    <citation type="journal article" date="2018" name="Antonie Van Leeuwenhoek">
        <title>Larkinella terrae sp. nov., isolated from soil on Jeju Island, South Korea.</title>
        <authorList>
            <person name="Ten L.N."/>
            <person name="Jeon J."/>
            <person name="Park S.J."/>
            <person name="Park S."/>
            <person name="Lee S.Y."/>
            <person name="Kim M.K."/>
            <person name="Jung H.Y."/>
        </authorList>
    </citation>
    <scope>NUCLEOTIDE SEQUENCE [LARGE SCALE GENOMIC DNA]</scope>
    <source>
        <strain evidence="1 2">KCTC 52001</strain>
    </source>
</reference>
<dbReference type="OrthoDB" id="961532at2"/>
<dbReference type="EMBL" id="WJXZ01000009">
    <property type="protein sequence ID" value="MRS62794.1"/>
    <property type="molecule type" value="Genomic_DNA"/>
</dbReference>
<dbReference type="AlphaFoldDB" id="A0A7K0ELW9"/>
<name>A0A7K0ELW9_9BACT</name>
<evidence type="ECO:0000313" key="2">
    <source>
        <dbReference type="Proteomes" id="UP000441754"/>
    </source>
</evidence>
<keyword evidence="2" id="KW-1185">Reference proteome</keyword>